<dbReference type="EMBL" id="CP061038">
    <property type="protein sequence ID" value="QNQ09826.1"/>
    <property type="molecule type" value="Genomic_DNA"/>
</dbReference>
<keyword evidence="5 10" id="KW-0620">Polyamine biosynthesis</keyword>
<dbReference type="KEGG" id="spap:H3Z74_00770"/>
<evidence type="ECO:0000313" key="11">
    <source>
        <dbReference type="EMBL" id="QNQ09826.1"/>
    </source>
</evidence>
<evidence type="ECO:0000256" key="3">
    <source>
        <dbReference type="ARBA" id="ARBA00022813"/>
    </source>
</evidence>
<dbReference type="GO" id="GO:0005829">
    <property type="term" value="C:cytosol"/>
    <property type="evidence" value="ECO:0007669"/>
    <property type="project" value="TreeGrafter"/>
</dbReference>
<evidence type="ECO:0000313" key="12">
    <source>
        <dbReference type="Proteomes" id="UP000516148"/>
    </source>
</evidence>
<organism evidence="11 12">
    <name type="scientific">Sphingomonas alpina</name>
    <dbReference type="NCBI Taxonomy" id="653931"/>
    <lineage>
        <taxon>Bacteria</taxon>
        <taxon>Pseudomonadati</taxon>
        <taxon>Pseudomonadota</taxon>
        <taxon>Alphaproteobacteria</taxon>
        <taxon>Sphingomonadales</taxon>
        <taxon>Sphingomonadaceae</taxon>
        <taxon>Sphingomonas</taxon>
    </lineage>
</organism>
<feature type="modified residue" description="Pyruvic acid (Ser); by autocatalysis" evidence="10">
    <location>
        <position position="62"/>
    </location>
</feature>
<dbReference type="HAMAP" id="MF_00464">
    <property type="entry name" value="AdoMetDC_1"/>
    <property type="match status" value="1"/>
</dbReference>
<dbReference type="NCBIfam" id="TIGR03330">
    <property type="entry name" value="SAM_DCase_Bsu"/>
    <property type="match status" value="1"/>
</dbReference>
<feature type="active site" description="Proton acceptor; for processing activity" evidence="10">
    <location>
        <position position="67"/>
    </location>
</feature>
<dbReference type="InterPro" id="IPR016067">
    <property type="entry name" value="S-AdoMet_deCO2ase_core"/>
</dbReference>
<keyword evidence="12" id="KW-1185">Reference proteome</keyword>
<evidence type="ECO:0000256" key="5">
    <source>
        <dbReference type="ARBA" id="ARBA00023115"/>
    </source>
</evidence>
<keyword evidence="2 10" id="KW-0210">Decarboxylase</keyword>
<feature type="chain" id="PRO_5029057948" description="S-adenosylmethionine decarboxylase beta chain" evidence="10">
    <location>
        <begin position="1"/>
        <end position="61"/>
    </location>
</feature>
<keyword evidence="3 10" id="KW-0068">Autocatalytic cleavage</keyword>
<comment type="PTM">
    <text evidence="10">Is synthesized initially as an inactive proenzyme. Formation of the active enzyme involves a self-maturation process in which the active site pyruvoyl group is generated from an internal serine residue via an autocatalytic post-translational modification. Two non-identical subunits are generated from the proenzyme in this reaction, and the pyruvate is formed at the N-terminus of the alpha chain, which is derived from the carboxyl end of the proenzyme. The post-translation cleavage follows an unusual pathway, termed non-hydrolytic serinolysis, in which the side chain hydroxyl group of the serine supplies its oxygen atom to form the C-terminus of the beta chain, while the remainder of the serine residue undergoes an oxidative deamination to produce ammonia and the pyruvoyl group blocking the N-terminus of the alpha chain.</text>
</comment>
<dbReference type="InterPro" id="IPR003826">
    <property type="entry name" value="AdoMetDC_fam_prok"/>
</dbReference>
<protein>
    <recommendedName>
        <fullName evidence="10">S-adenosylmethionine decarboxylase proenzyme</fullName>
        <shortName evidence="10">AdoMetDC</shortName>
        <shortName evidence="10">SAMDC</shortName>
        <ecNumber evidence="10">4.1.1.50</ecNumber>
    </recommendedName>
    <component>
        <recommendedName>
            <fullName evidence="10">S-adenosylmethionine decarboxylase beta chain</fullName>
        </recommendedName>
    </component>
    <component>
        <recommendedName>
            <fullName evidence="10">S-adenosylmethionine decarboxylase alpha chain</fullName>
        </recommendedName>
    </component>
</protein>
<evidence type="ECO:0000256" key="6">
    <source>
        <dbReference type="ARBA" id="ARBA00023145"/>
    </source>
</evidence>
<proteinExistence type="inferred from homology"/>
<keyword evidence="1 10" id="KW-0949">S-adenosyl-L-methionine</keyword>
<feature type="site" description="Cleavage (non-hydrolytic); by autolysis" evidence="10">
    <location>
        <begin position="61"/>
        <end position="62"/>
    </location>
</feature>
<dbReference type="GO" id="GO:0004014">
    <property type="term" value="F:adenosylmethionine decarboxylase activity"/>
    <property type="evidence" value="ECO:0007669"/>
    <property type="project" value="UniProtKB-UniRule"/>
</dbReference>
<comment type="subunit">
    <text evidence="10">Heterotetramer of two alpha and two beta chains arranged as a dimer of alpha/beta heterodimers.</text>
</comment>
<comment type="cofactor">
    <cofactor evidence="10">
        <name>pyruvate</name>
        <dbReference type="ChEBI" id="CHEBI:15361"/>
    </cofactor>
    <text evidence="10">Binds 1 pyruvoyl group covalently per subunit.</text>
</comment>
<dbReference type="UniPathway" id="UPA00331">
    <property type="reaction ID" value="UER00451"/>
</dbReference>
<gene>
    <name evidence="11" type="primary">speD</name>
    <name evidence="10" type="synonym">speH</name>
    <name evidence="11" type="ORF">H3Z74_00770</name>
</gene>
<dbReference type="AlphaFoldDB" id="A0A7H0LJH3"/>
<dbReference type="InterPro" id="IPR042284">
    <property type="entry name" value="AdoMetDC_N"/>
</dbReference>
<reference evidence="11 12" key="1">
    <citation type="submission" date="2020-09" db="EMBL/GenBank/DDBJ databases">
        <title>Sphingomonas sp., a new species isolated from pork steak.</title>
        <authorList>
            <person name="Heidler von Heilborn D."/>
        </authorList>
    </citation>
    <scope>NUCLEOTIDE SEQUENCE [LARGE SCALE GENOMIC DNA]</scope>
    <source>
        <strain evidence="12">S8-3T</strain>
    </source>
</reference>
<dbReference type="GO" id="GO:0008295">
    <property type="term" value="P:spermidine biosynthetic process"/>
    <property type="evidence" value="ECO:0007669"/>
    <property type="project" value="UniProtKB-UniRule"/>
</dbReference>
<dbReference type="InterPro" id="IPR017716">
    <property type="entry name" value="S-AdoMet_deCOase_pro-enz"/>
</dbReference>
<feature type="active site" description="Proton donor; for catalytic activity" evidence="10">
    <location>
        <position position="82"/>
    </location>
</feature>
<dbReference type="PANTHER" id="PTHR33866:SF2">
    <property type="entry name" value="S-ADENOSYLMETHIONINE DECARBOXYLASE PROENZYME"/>
    <property type="match status" value="1"/>
</dbReference>
<dbReference type="InterPro" id="IPR042286">
    <property type="entry name" value="AdoMetDC_C"/>
</dbReference>
<evidence type="ECO:0000256" key="4">
    <source>
        <dbReference type="ARBA" id="ARBA00023066"/>
    </source>
</evidence>
<accession>A0A7H0LJH3</accession>
<dbReference type="RefSeq" id="WP_187762135.1">
    <property type="nucleotide sequence ID" value="NZ_CP061038.1"/>
</dbReference>
<feature type="active site" description="Schiff-base intermediate with substrate; via pyruvic acid" evidence="10">
    <location>
        <position position="62"/>
    </location>
</feature>
<keyword evidence="8 10" id="KW-0704">Schiff base</keyword>
<evidence type="ECO:0000256" key="1">
    <source>
        <dbReference type="ARBA" id="ARBA00022691"/>
    </source>
</evidence>
<keyword evidence="9 10" id="KW-0670">Pyruvate</keyword>
<keyword evidence="6 10" id="KW-0865">Zymogen</keyword>
<name>A0A7H0LJH3_9SPHN</name>
<comment type="similarity">
    <text evidence="10">Belongs to the prokaryotic AdoMetDC family. Type 1 subfamily.</text>
</comment>
<dbReference type="EC" id="4.1.1.50" evidence="10"/>
<sequence length="120" mass="12919">MDFTGTHLLIDLFGCHGLDDIEVVEATLRETVAAAGATLLELRLHGFGKGQGVTGVAMLAESHISIHTWPEKDYAAADIFLCGRRHDLDAALKALASGLTAERYTEQRLQRGYGVEVPVG</sequence>
<evidence type="ECO:0000256" key="7">
    <source>
        <dbReference type="ARBA" id="ARBA00023239"/>
    </source>
</evidence>
<dbReference type="PANTHER" id="PTHR33866">
    <property type="entry name" value="S-ADENOSYLMETHIONINE DECARBOXYLASE PROENZYME"/>
    <property type="match status" value="1"/>
</dbReference>
<dbReference type="SUPFAM" id="SSF56276">
    <property type="entry name" value="S-adenosylmethionine decarboxylase"/>
    <property type="match status" value="1"/>
</dbReference>
<evidence type="ECO:0000256" key="8">
    <source>
        <dbReference type="ARBA" id="ARBA00023270"/>
    </source>
</evidence>
<evidence type="ECO:0000256" key="10">
    <source>
        <dbReference type="HAMAP-Rule" id="MF_00464"/>
    </source>
</evidence>
<evidence type="ECO:0000256" key="9">
    <source>
        <dbReference type="ARBA" id="ARBA00023317"/>
    </source>
</evidence>
<dbReference type="Pfam" id="PF02675">
    <property type="entry name" value="AdoMet_dc"/>
    <property type="match status" value="1"/>
</dbReference>
<feature type="chain" id="PRO_5029057950" description="S-adenosylmethionine decarboxylase alpha chain" evidence="10">
    <location>
        <begin position="62"/>
        <end position="120"/>
    </location>
</feature>
<comment type="function">
    <text evidence="10">Catalyzes the decarboxylation of S-adenosylmethionine to S-adenosylmethioninamine (dcAdoMet), the propylamine donor required for the synthesis of the polyamines spermine and spermidine from the diamine putrescine.</text>
</comment>
<evidence type="ECO:0000256" key="2">
    <source>
        <dbReference type="ARBA" id="ARBA00022793"/>
    </source>
</evidence>
<comment type="pathway">
    <text evidence="10">Amine and polyamine biosynthesis; S-adenosylmethioninamine biosynthesis; S-adenosylmethioninamine from S-adenosyl-L-methionine: step 1/1.</text>
</comment>
<keyword evidence="4 10" id="KW-0745">Spermidine biosynthesis</keyword>
<dbReference type="Proteomes" id="UP000516148">
    <property type="component" value="Chromosome"/>
</dbReference>
<dbReference type="Gene3D" id="3.30.360.110">
    <property type="entry name" value="S-adenosylmethionine decarboxylase domain"/>
    <property type="match status" value="1"/>
</dbReference>
<keyword evidence="7 10" id="KW-0456">Lyase</keyword>
<dbReference type="Gene3D" id="3.30.160.750">
    <property type="match status" value="1"/>
</dbReference>
<comment type="catalytic activity">
    <reaction evidence="10">
        <text>S-adenosyl-L-methionine + H(+) = S-adenosyl 3-(methylsulfanyl)propylamine + CO2</text>
        <dbReference type="Rhea" id="RHEA:15981"/>
        <dbReference type="ChEBI" id="CHEBI:15378"/>
        <dbReference type="ChEBI" id="CHEBI:16526"/>
        <dbReference type="ChEBI" id="CHEBI:57443"/>
        <dbReference type="ChEBI" id="CHEBI:59789"/>
        <dbReference type="EC" id="4.1.1.50"/>
    </reaction>
</comment>